<organism evidence="2 3">
    <name type="scientific">Pseudonocardia alni</name>
    <name type="common">Amycolata alni</name>
    <dbReference type="NCBI Taxonomy" id="33907"/>
    <lineage>
        <taxon>Bacteria</taxon>
        <taxon>Bacillati</taxon>
        <taxon>Actinomycetota</taxon>
        <taxon>Actinomycetes</taxon>
        <taxon>Pseudonocardiales</taxon>
        <taxon>Pseudonocardiaceae</taxon>
        <taxon>Pseudonocardia</taxon>
    </lineage>
</organism>
<evidence type="ECO:0000313" key="2">
    <source>
        <dbReference type="EMBL" id="NYG04738.1"/>
    </source>
</evidence>
<dbReference type="GeneID" id="98055657"/>
<sequence>MTTERIDIARTAATPPVSDVLAGLAAVGPFFELLDVTEERADGRSVRPFAAVLAPDALLDRVERTRVALGAEPPLGRRIAASIAVQGLAAKLLSGPVAALALHGVLVDLRPETLWWSATPLGDVVALDPPRVARCPFPAPDALAPLVDDVLTPLVEIAGERFGVSGTVLWGNVASSVAGAKRVLDIQRPDAADAVAAVAADLLEHPRLTGTGERRAPVAPDHAWTFRRRSCCLYYRVPGGSTCADCVLADLRGEPASGDPTD</sequence>
<feature type="domain" description="Ferric siderophore reductase C-terminal" evidence="1">
    <location>
        <begin position="228"/>
        <end position="248"/>
    </location>
</feature>
<evidence type="ECO:0000259" key="1">
    <source>
        <dbReference type="Pfam" id="PF11575"/>
    </source>
</evidence>
<evidence type="ECO:0000313" key="3">
    <source>
        <dbReference type="Proteomes" id="UP000549695"/>
    </source>
</evidence>
<dbReference type="EMBL" id="JACCCZ010000001">
    <property type="protein sequence ID" value="NYG04738.1"/>
    <property type="molecule type" value="Genomic_DNA"/>
</dbReference>
<comment type="caution">
    <text evidence="2">The sequence shown here is derived from an EMBL/GenBank/DDBJ whole genome shotgun (WGS) entry which is preliminary data.</text>
</comment>
<accession>A0A852W6M7</accession>
<name>A0A852W6M7_PSEA5</name>
<dbReference type="AlphaFoldDB" id="A0A852W6M7"/>
<gene>
    <name evidence="2" type="ORF">HDA37_005023</name>
</gene>
<dbReference type="GO" id="GO:0051537">
    <property type="term" value="F:2 iron, 2 sulfur cluster binding"/>
    <property type="evidence" value="ECO:0007669"/>
    <property type="project" value="InterPro"/>
</dbReference>
<proteinExistence type="predicted"/>
<dbReference type="RefSeq" id="WP_179762418.1">
    <property type="nucleotide sequence ID" value="NZ_BAAAJZ010000007.1"/>
</dbReference>
<dbReference type="InterPro" id="IPR024726">
    <property type="entry name" value="FhuF_C"/>
</dbReference>
<dbReference type="Proteomes" id="UP000549695">
    <property type="component" value="Unassembled WGS sequence"/>
</dbReference>
<reference evidence="2 3" key="1">
    <citation type="submission" date="2020-07" db="EMBL/GenBank/DDBJ databases">
        <title>Sequencing the genomes of 1000 actinobacteria strains.</title>
        <authorList>
            <person name="Klenk H.-P."/>
        </authorList>
    </citation>
    <scope>NUCLEOTIDE SEQUENCE [LARGE SCALE GENOMIC DNA]</scope>
    <source>
        <strain evidence="2 3">DSM 44749</strain>
    </source>
</reference>
<keyword evidence="3" id="KW-1185">Reference proteome</keyword>
<protein>
    <recommendedName>
        <fullName evidence="1">Ferric siderophore reductase C-terminal domain-containing protein</fullName>
    </recommendedName>
</protein>
<dbReference type="Pfam" id="PF11575">
    <property type="entry name" value="FhuF_C"/>
    <property type="match status" value="1"/>
</dbReference>